<evidence type="ECO:0000256" key="8">
    <source>
        <dbReference type="SAM" id="MobiDB-lite"/>
    </source>
</evidence>
<feature type="region of interest" description="Disordered" evidence="8">
    <location>
        <begin position="66"/>
        <end position="88"/>
    </location>
</feature>
<evidence type="ECO:0000256" key="4">
    <source>
        <dbReference type="ARBA" id="ARBA00022723"/>
    </source>
</evidence>
<keyword evidence="7" id="KW-0446">Lipid-binding</keyword>
<dbReference type="InterPro" id="IPR036400">
    <property type="entry name" value="Cyt_B5-like_heme/steroid_sf"/>
</dbReference>
<dbReference type="GO" id="GO:0016020">
    <property type="term" value="C:membrane"/>
    <property type="evidence" value="ECO:0007669"/>
    <property type="project" value="TreeGrafter"/>
</dbReference>
<keyword evidence="2" id="KW-0349">Heme</keyword>
<dbReference type="GO" id="GO:0005783">
    <property type="term" value="C:endoplasmic reticulum"/>
    <property type="evidence" value="ECO:0007669"/>
    <property type="project" value="UniProtKB-SubCell"/>
</dbReference>
<reference evidence="9 10" key="1">
    <citation type="submission" date="2018-04" db="EMBL/GenBank/DDBJ databases">
        <authorList>
            <person name="Vogel A."/>
        </authorList>
    </citation>
    <scope>NUCLEOTIDE SEQUENCE [LARGE SCALE GENOMIC DNA]</scope>
</reference>
<dbReference type="InterPro" id="IPR050577">
    <property type="entry name" value="MAPR/NEUFC/NENF-like"/>
</dbReference>
<keyword evidence="10" id="KW-1185">Reference proteome</keyword>
<keyword evidence="5" id="KW-0256">Endoplasmic reticulum</keyword>
<dbReference type="GO" id="GO:0005496">
    <property type="term" value="F:steroid binding"/>
    <property type="evidence" value="ECO:0007669"/>
    <property type="project" value="UniProtKB-KW"/>
</dbReference>
<dbReference type="SUPFAM" id="SSF55856">
    <property type="entry name" value="Cytochrome b5-like heme/steroid binding domain"/>
    <property type="match status" value="1"/>
</dbReference>
<dbReference type="GO" id="GO:0046872">
    <property type="term" value="F:metal ion binding"/>
    <property type="evidence" value="ECO:0007669"/>
    <property type="project" value="UniProtKB-KW"/>
</dbReference>
<keyword evidence="3" id="KW-0754">Steroid-binding</keyword>
<evidence type="ECO:0000256" key="1">
    <source>
        <dbReference type="ARBA" id="ARBA00004240"/>
    </source>
</evidence>
<evidence type="ECO:0000256" key="6">
    <source>
        <dbReference type="ARBA" id="ARBA00023004"/>
    </source>
</evidence>
<protein>
    <recommendedName>
        <fullName evidence="11">Cytochrome b5 heme-binding domain-containing protein</fullName>
    </recommendedName>
</protein>
<dbReference type="Gene3D" id="3.10.120.10">
    <property type="entry name" value="Cytochrome b5-like heme/steroid binding domain"/>
    <property type="match status" value="1"/>
</dbReference>
<dbReference type="OrthoDB" id="547796at2759"/>
<name>A0A484MW44_9ASTE</name>
<evidence type="ECO:0000256" key="7">
    <source>
        <dbReference type="ARBA" id="ARBA00023121"/>
    </source>
</evidence>
<sequence length="88" mass="9598">MFYGPGGAYAMFSGKDASRALAKLSFDPKEINGNLEGLCDSELETLLDWECKFMVKYAKVGQLVPCDPPRHGNGETGEAETTSVQQLH</sequence>
<dbReference type="PANTHER" id="PTHR10281:SF72">
    <property type="entry name" value="NEUDESIN"/>
    <property type="match status" value="1"/>
</dbReference>
<gene>
    <name evidence="9" type="ORF">CCAM_LOCUS33964</name>
</gene>
<evidence type="ECO:0000256" key="3">
    <source>
        <dbReference type="ARBA" id="ARBA00022665"/>
    </source>
</evidence>
<evidence type="ECO:0008006" key="11">
    <source>
        <dbReference type="Google" id="ProtNLM"/>
    </source>
</evidence>
<dbReference type="Proteomes" id="UP000595140">
    <property type="component" value="Unassembled WGS sequence"/>
</dbReference>
<proteinExistence type="predicted"/>
<evidence type="ECO:0000313" key="10">
    <source>
        <dbReference type="Proteomes" id="UP000595140"/>
    </source>
</evidence>
<keyword evidence="4" id="KW-0479">Metal-binding</keyword>
<evidence type="ECO:0000256" key="5">
    <source>
        <dbReference type="ARBA" id="ARBA00022824"/>
    </source>
</evidence>
<dbReference type="AlphaFoldDB" id="A0A484MW44"/>
<dbReference type="PANTHER" id="PTHR10281">
    <property type="entry name" value="MEMBRANE-ASSOCIATED PROGESTERONE RECEPTOR COMPONENT-RELATED"/>
    <property type="match status" value="1"/>
</dbReference>
<accession>A0A484MW44</accession>
<comment type="subcellular location">
    <subcellularLocation>
        <location evidence="1">Endoplasmic reticulum</location>
    </subcellularLocation>
</comment>
<evidence type="ECO:0000256" key="2">
    <source>
        <dbReference type="ARBA" id="ARBA00022617"/>
    </source>
</evidence>
<feature type="compositionally biased region" description="Polar residues" evidence="8">
    <location>
        <begin position="79"/>
        <end position="88"/>
    </location>
</feature>
<dbReference type="EMBL" id="OOIL02004481">
    <property type="protein sequence ID" value="VFQ92188.1"/>
    <property type="molecule type" value="Genomic_DNA"/>
</dbReference>
<evidence type="ECO:0000313" key="9">
    <source>
        <dbReference type="EMBL" id="VFQ92188.1"/>
    </source>
</evidence>
<organism evidence="9 10">
    <name type="scientific">Cuscuta campestris</name>
    <dbReference type="NCBI Taxonomy" id="132261"/>
    <lineage>
        <taxon>Eukaryota</taxon>
        <taxon>Viridiplantae</taxon>
        <taxon>Streptophyta</taxon>
        <taxon>Embryophyta</taxon>
        <taxon>Tracheophyta</taxon>
        <taxon>Spermatophyta</taxon>
        <taxon>Magnoliopsida</taxon>
        <taxon>eudicotyledons</taxon>
        <taxon>Gunneridae</taxon>
        <taxon>Pentapetalae</taxon>
        <taxon>asterids</taxon>
        <taxon>lamiids</taxon>
        <taxon>Solanales</taxon>
        <taxon>Convolvulaceae</taxon>
        <taxon>Cuscuteae</taxon>
        <taxon>Cuscuta</taxon>
        <taxon>Cuscuta subgen. Grammica</taxon>
        <taxon>Cuscuta sect. Cleistogrammica</taxon>
    </lineage>
</organism>
<keyword evidence="6" id="KW-0408">Iron</keyword>